<dbReference type="InterPro" id="IPR016913">
    <property type="entry name" value="UCP029215"/>
</dbReference>
<proteinExistence type="predicted"/>
<evidence type="ECO:0000256" key="1">
    <source>
        <dbReference type="SAM" id="MobiDB-lite"/>
    </source>
</evidence>
<dbReference type="RefSeq" id="WP_346063590.1">
    <property type="nucleotide sequence ID" value="NZ_BAAADR010000018.1"/>
</dbReference>
<feature type="compositionally biased region" description="Polar residues" evidence="1">
    <location>
        <begin position="141"/>
        <end position="150"/>
    </location>
</feature>
<feature type="region of interest" description="Disordered" evidence="1">
    <location>
        <begin position="1"/>
        <end position="24"/>
    </location>
</feature>
<organism evidence="2 3">
    <name type="scientific">Halomonas salifodinae</name>
    <dbReference type="NCBI Taxonomy" id="438745"/>
    <lineage>
        <taxon>Bacteria</taxon>
        <taxon>Pseudomonadati</taxon>
        <taxon>Pseudomonadota</taxon>
        <taxon>Gammaproteobacteria</taxon>
        <taxon>Oceanospirillales</taxon>
        <taxon>Halomonadaceae</taxon>
        <taxon>Halomonas</taxon>
    </lineage>
</organism>
<reference evidence="3" key="1">
    <citation type="journal article" date="2019" name="Int. J. Syst. Evol. Microbiol.">
        <title>The Global Catalogue of Microorganisms (GCM) 10K type strain sequencing project: providing services to taxonomists for standard genome sequencing and annotation.</title>
        <authorList>
            <consortium name="The Broad Institute Genomics Platform"/>
            <consortium name="The Broad Institute Genome Sequencing Center for Infectious Disease"/>
            <person name="Wu L."/>
            <person name="Ma J."/>
        </authorList>
    </citation>
    <scope>NUCLEOTIDE SEQUENCE [LARGE SCALE GENOMIC DNA]</scope>
    <source>
        <strain evidence="3">CGMCC 1.13666</strain>
    </source>
</reference>
<dbReference type="Pfam" id="PF09979">
    <property type="entry name" value="DUF2213"/>
    <property type="match status" value="1"/>
</dbReference>
<gene>
    <name evidence="2" type="ORF">ACFQH5_11245</name>
</gene>
<protein>
    <submittedName>
        <fullName evidence="2">DUF2213 domain-containing protein</fullName>
    </submittedName>
</protein>
<evidence type="ECO:0000313" key="3">
    <source>
        <dbReference type="Proteomes" id="UP001596411"/>
    </source>
</evidence>
<evidence type="ECO:0000313" key="2">
    <source>
        <dbReference type="EMBL" id="MFC7090120.1"/>
    </source>
</evidence>
<comment type="caution">
    <text evidence="2">The sequence shown here is derived from an EMBL/GenBank/DDBJ whole genome shotgun (WGS) entry which is preliminary data.</text>
</comment>
<sequence>MTDHKGKCYSQPPKKENAWKDDAQVKRDAARNEFLAKRYGTTDSIENAYEAAQERSHSAAMGGRVVRDGEHVVASMTIMDSEAASEVERGARALSAVHDAQAQRQAARQEWIDQRQSRGVLDAAYKAAQERKANAWEDGTQHTTGDTQVQRDAAYQEFLAKRHGTTDSKEVNRPGFLGDPLV</sequence>
<accession>A0ABW2EY43</accession>
<keyword evidence="3" id="KW-1185">Reference proteome</keyword>
<dbReference type="EMBL" id="JBHSZP010000018">
    <property type="protein sequence ID" value="MFC7090120.1"/>
    <property type="molecule type" value="Genomic_DNA"/>
</dbReference>
<name>A0ABW2EY43_9GAMM</name>
<feature type="region of interest" description="Disordered" evidence="1">
    <location>
        <begin position="132"/>
        <end position="151"/>
    </location>
</feature>
<dbReference type="Proteomes" id="UP001596411">
    <property type="component" value="Unassembled WGS sequence"/>
</dbReference>
<feature type="region of interest" description="Disordered" evidence="1">
    <location>
        <begin position="157"/>
        <end position="182"/>
    </location>
</feature>
<feature type="compositionally biased region" description="Basic and acidic residues" evidence="1">
    <location>
        <begin position="13"/>
        <end position="24"/>
    </location>
</feature>